<dbReference type="EC" id="3.4.11.21" evidence="5"/>
<dbReference type="InterPro" id="IPR001948">
    <property type="entry name" value="Peptidase_M18"/>
</dbReference>
<dbReference type="AlphaFoldDB" id="A0A8C2APW9"/>
<reference evidence="14" key="1">
    <citation type="submission" date="2025-08" db="UniProtKB">
        <authorList>
            <consortium name="Ensembl"/>
        </authorList>
    </citation>
    <scope>IDENTIFICATION</scope>
</reference>
<organism evidence="14 15">
    <name type="scientific">Cyprinus carpio</name>
    <name type="common">Common carp</name>
    <dbReference type="NCBI Taxonomy" id="7962"/>
    <lineage>
        <taxon>Eukaryota</taxon>
        <taxon>Metazoa</taxon>
        <taxon>Chordata</taxon>
        <taxon>Craniata</taxon>
        <taxon>Vertebrata</taxon>
        <taxon>Euteleostomi</taxon>
        <taxon>Actinopterygii</taxon>
        <taxon>Neopterygii</taxon>
        <taxon>Teleostei</taxon>
        <taxon>Ostariophysi</taxon>
        <taxon>Cypriniformes</taxon>
        <taxon>Cyprinidae</taxon>
        <taxon>Cyprininae</taxon>
        <taxon>Cyprinus</taxon>
    </lineage>
</organism>
<evidence type="ECO:0000256" key="2">
    <source>
        <dbReference type="ARBA" id="ARBA00001947"/>
    </source>
</evidence>
<dbReference type="NCBIfam" id="NF002759">
    <property type="entry name" value="PRK02813.1"/>
    <property type="match status" value="1"/>
</dbReference>
<proteinExistence type="inferred from homology"/>
<sequence length="494" mass="54270">FIMKSSKEAVQAAAKEFLNFVNKGVSPYHVVEECKSRLLKAGFTELKEAEHWDIKPASKYFVTRNYSTIFAFAVGGLYKPGNGFSIIGAHTDSPCLRALIEIKHIIRMYSGIILNFLCVCSQVKPRSMKSKLGFLQVGVECYGGGIWNTWFDRDLTIAGRVMVKSEGKLVQRLVHVPRPILRIPHLAIHLQRDINDSFGPNKENHLAPLLATAIQEELETGSASCGDACNATCVKHHLPLVKMLCGQLGVEPNALLDFELCLADTQPGALGGVYEEFIFSPRLDNLHSCFCALTALMDSSTPDSLAKEPNIRMVTLYDNEEVGSESAQGAQSNLTELILQRLASTPDNLTAFQEAVPLSYVISADMAHAAHPNYQEKHEENHRPAFHKGPVIKFNSNQRYATTNVTAAILRQIAGKVGVPLQDVMVRNDSPCGTTIGPILAARLGMPVLDLGAPQLAMHSIREMCCTSGVLQTTTLFKGFFEHFPFVRSTVTVD</sequence>
<evidence type="ECO:0000256" key="7">
    <source>
        <dbReference type="ARBA" id="ARBA00022438"/>
    </source>
</evidence>
<dbReference type="PANTHER" id="PTHR28570">
    <property type="entry name" value="ASPARTYL AMINOPEPTIDASE"/>
    <property type="match status" value="1"/>
</dbReference>
<dbReference type="CDD" id="cd05658">
    <property type="entry name" value="M18_DAP"/>
    <property type="match status" value="1"/>
</dbReference>
<evidence type="ECO:0000256" key="4">
    <source>
        <dbReference type="ARBA" id="ARBA00011395"/>
    </source>
</evidence>
<dbReference type="GO" id="GO:0006508">
    <property type="term" value="P:proteolysis"/>
    <property type="evidence" value="ECO:0007669"/>
    <property type="project" value="UniProtKB-KW"/>
</dbReference>
<comment type="similarity">
    <text evidence="3 13">Belongs to the peptidase M18 family.</text>
</comment>
<keyword evidence="10 13" id="KW-0378">Hydrolase</keyword>
<dbReference type="PANTHER" id="PTHR28570:SF3">
    <property type="entry name" value="ASPARTYL AMINOPEPTIDASE"/>
    <property type="match status" value="1"/>
</dbReference>
<keyword evidence="12 13" id="KW-0482">Metalloprotease</keyword>
<protein>
    <recommendedName>
        <fullName evidence="6">Aspartyl aminopeptidase</fullName>
        <ecNumber evidence="5">3.4.11.21</ecNumber>
    </recommendedName>
</protein>
<dbReference type="Ensembl" id="ENSCCRT00015112381.1">
    <property type="protein sequence ID" value="ENSCCRP00015108922.1"/>
    <property type="gene ID" value="ENSCCRG00015043197.1"/>
</dbReference>
<evidence type="ECO:0000256" key="8">
    <source>
        <dbReference type="ARBA" id="ARBA00022670"/>
    </source>
</evidence>
<evidence type="ECO:0000313" key="15">
    <source>
        <dbReference type="Proteomes" id="UP000694700"/>
    </source>
</evidence>
<keyword evidence="7 13" id="KW-0031">Aminopeptidase</keyword>
<gene>
    <name evidence="14" type="primary">LOC109109679</name>
</gene>
<comment type="cofactor">
    <cofactor evidence="2">
        <name>Zn(2+)</name>
        <dbReference type="ChEBI" id="CHEBI:29105"/>
    </cofactor>
</comment>
<evidence type="ECO:0000256" key="9">
    <source>
        <dbReference type="ARBA" id="ARBA00022723"/>
    </source>
</evidence>
<keyword evidence="11 13" id="KW-0862">Zinc</keyword>
<dbReference type="Proteomes" id="UP000694700">
    <property type="component" value="Unplaced"/>
</dbReference>
<dbReference type="FunFam" id="2.30.250.10:FF:000001">
    <property type="entry name" value="Aspartyl aminopeptidase 1"/>
    <property type="match status" value="1"/>
</dbReference>
<accession>A0A8C2APW9</accession>
<evidence type="ECO:0000256" key="6">
    <source>
        <dbReference type="ARBA" id="ARBA00015118"/>
    </source>
</evidence>
<dbReference type="SUPFAM" id="SSF101821">
    <property type="entry name" value="Aminopeptidase/glucanase lid domain"/>
    <property type="match status" value="1"/>
</dbReference>
<dbReference type="GO" id="GO:0008237">
    <property type="term" value="F:metallopeptidase activity"/>
    <property type="evidence" value="ECO:0007669"/>
    <property type="project" value="UniProtKB-KW"/>
</dbReference>
<evidence type="ECO:0000256" key="12">
    <source>
        <dbReference type="ARBA" id="ARBA00023049"/>
    </source>
</evidence>
<keyword evidence="8 13" id="KW-0645">Protease</keyword>
<evidence type="ECO:0000256" key="11">
    <source>
        <dbReference type="ARBA" id="ARBA00022833"/>
    </source>
</evidence>
<evidence type="ECO:0000256" key="3">
    <source>
        <dbReference type="ARBA" id="ARBA00008290"/>
    </source>
</evidence>
<evidence type="ECO:0000256" key="5">
    <source>
        <dbReference type="ARBA" id="ARBA00011965"/>
    </source>
</evidence>
<dbReference type="Pfam" id="PF02127">
    <property type="entry name" value="Peptidase_M18"/>
    <property type="match status" value="2"/>
</dbReference>
<evidence type="ECO:0000313" key="14">
    <source>
        <dbReference type="Ensembl" id="ENSCCRP00015108922.1"/>
    </source>
</evidence>
<dbReference type="GO" id="GO:0004177">
    <property type="term" value="F:aminopeptidase activity"/>
    <property type="evidence" value="ECO:0007669"/>
    <property type="project" value="UniProtKB-KW"/>
</dbReference>
<dbReference type="Gene3D" id="3.40.630.10">
    <property type="entry name" value="Zn peptidases"/>
    <property type="match status" value="1"/>
</dbReference>
<keyword evidence="9 13" id="KW-0479">Metal-binding</keyword>
<dbReference type="SUPFAM" id="SSF53187">
    <property type="entry name" value="Zn-dependent exopeptidases"/>
    <property type="match status" value="1"/>
</dbReference>
<evidence type="ECO:0000256" key="10">
    <source>
        <dbReference type="ARBA" id="ARBA00022801"/>
    </source>
</evidence>
<comment type="subunit">
    <text evidence="4">Tetrahedron-shaped homododecamer built from six homodimers.</text>
</comment>
<dbReference type="GO" id="GO:0008270">
    <property type="term" value="F:zinc ion binding"/>
    <property type="evidence" value="ECO:0007669"/>
    <property type="project" value="InterPro"/>
</dbReference>
<dbReference type="PRINTS" id="PR00932">
    <property type="entry name" value="AMINO1PTASE"/>
</dbReference>
<evidence type="ECO:0000256" key="1">
    <source>
        <dbReference type="ARBA" id="ARBA00001335"/>
    </source>
</evidence>
<comment type="catalytic activity">
    <reaction evidence="1">
        <text>Release of an N-terminal aspartate or glutamate from a peptide, with a preference for aspartate.</text>
        <dbReference type="EC" id="3.4.11.21"/>
    </reaction>
</comment>
<evidence type="ECO:0000256" key="13">
    <source>
        <dbReference type="RuleBase" id="RU004386"/>
    </source>
</evidence>
<dbReference type="Gene3D" id="2.30.250.10">
    <property type="entry name" value="Aminopeptidase i, Domain 2"/>
    <property type="match status" value="1"/>
</dbReference>
<name>A0A8C2APW9_CYPCA</name>
<dbReference type="InterPro" id="IPR023358">
    <property type="entry name" value="Peptidase_M18_dom2"/>
</dbReference>
<dbReference type="GO" id="GO:0005737">
    <property type="term" value="C:cytoplasm"/>
    <property type="evidence" value="ECO:0007669"/>
    <property type="project" value="UniProtKB-ARBA"/>
</dbReference>